<evidence type="ECO:0000256" key="1">
    <source>
        <dbReference type="SAM" id="MobiDB-lite"/>
    </source>
</evidence>
<proteinExistence type="predicted"/>
<feature type="region of interest" description="Disordered" evidence="1">
    <location>
        <begin position="128"/>
        <end position="201"/>
    </location>
</feature>
<feature type="compositionally biased region" description="Low complexity" evidence="1">
    <location>
        <begin position="156"/>
        <end position="171"/>
    </location>
</feature>
<feature type="compositionally biased region" description="Polar residues" evidence="1">
    <location>
        <begin position="185"/>
        <end position="201"/>
    </location>
</feature>
<sequence length="323" mass="33697">MDQRHQAFINEAAGIRAAQHAISEVREIIDERETKNLGGASSSYVLQLQVEDLEGILREVTDARLARKLGVEESTTLRNRGSGNTLIDGGGAGSRGGAVEDDQDVDGDPESMDLLRFVVATAGEIINSVAPPAPSPTVKGKEKSPIGARPRPPPTRTTASSGSRASLSTSPKRTSGPILRLSVPRASTSLTRSPNRSRNTNLMRLSPLTDVRTKAATPVRLVTASATVPPGNAYSDKGKGRAIDGSESKVAPELNLVLSGCNEVQGTDGGSTAQPALELGSDNQLRLGLPGPSGEIGLLVSDNSGKTLQNISAEEAEAVHKSM</sequence>
<feature type="compositionally biased region" description="Acidic residues" evidence="1">
    <location>
        <begin position="99"/>
        <end position="109"/>
    </location>
</feature>
<dbReference type="Proteomes" id="UP000807342">
    <property type="component" value="Unassembled WGS sequence"/>
</dbReference>
<dbReference type="AlphaFoldDB" id="A0A9P5XA50"/>
<evidence type="ECO:0000313" key="2">
    <source>
        <dbReference type="EMBL" id="KAF9447648.1"/>
    </source>
</evidence>
<reference evidence="2" key="1">
    <citation type="submission" date="2020-11" db="EMBL/GenBank/DDBJ databases">
        <authorList>
            <consortium name="DOE Joint Genome Institute"/>
            <person name="Ahrendt S."/>
            <person name="Riley R."/>
            <person name="Andreopoulos W."/>
            <person name="Labutti K."/>
            <person name="Pangilinan J."/>
            <person name="Ruiz-Duenas F.J."/>
            <person name="Barrasa J.M."/>
            <person name="Sanchez-Garcia M."/>
            <person name="Camarero S."/>
            <person name="Miyauchi S."/>
            <person name="Serrano A."/>
            <person name="Linde D."/>
            <person name="Babiker R."/>
            <person name="Drula E."/>
            <person name="Ayuso-Fernandez I."/>
            <person name="Pacheco R."/>
            <person name="Padilla G."/>
            <person name="Ferreira P."/>
            <person name="Barriuso J."/>
            <person name="Kellner H."/>
            <person name="Castanera R."/>
            <person name="Alfaro M."/>
            <person name="Ramirez L."/>
            <person name="Pisabarro A.G."/>
            <person name="Kuo A."/>
            <person name="Tritt A."/>
            <person name="Lipzen A."/>
            <person name="He G."/>
            <person name="Yan M."/>
            <person name="Ng V."/>
            <person name="Cullen D."/>
            <person name="Martin F."/>
            <person name="Rosso M.-N."/>
            <person name="Henrissat B."/>
            <person name="Hibbett D."/>
            <person name="Martinez A.T."/>
            <person name="Grigoriev I.V."/>
        </authorList>
    </citation>
    <scope>NUCLEOTIDE SEQUENCE</scope>
    <source>
        <strain evidence="2">MF-IS2</strain>
    </source>
</reference>
<protein>
    <submittedName>
        <fullName evidence="2">Uncharacterized protein</fullName>
    </submittedName>
</protein>
<keyword evidence="3" id="KW-1185">Reference proteome</keyword>
<organism evidence="2 3">
    <name type="scientific">Macrolepiota fuliginosa MF-IS2</name>
    <dbReference type="NCBI Taxonomy" id="1400762"/>
    <lineage>
        <taxon>Eukaryota</taxon>
        <taxon>Fungi</taxon>
        <taxon>Dikarya</taxon>
        <taxon>Basidiomycota</taxon>
        <taxon>Agaricomycotina</taxon>
        <taxon>Agaricomycetes</taxon>
        <taxon>Agaricomycetidae</taxon>
        <taxon>Agaricales</taxon>
        <taxon>Agaricineae</taxon>
        <taxon>Agaricaceae</taxon>
        <taxon>Macrolepiota</taxon>
    </lineage>
</organism>
<name>A0A9P5XA50_9AGAR</name>
<gene>
    <name evidence="2" type="ORF">P691DRAFT_104854</name>
</gene>
<comment type="caution">
    <text evidence="2">The sequence shown here is derived from an EMBL/GenBank/DDBJ whole genome shotgun (WGS) entry which is preliminary data.</text>
</comment>
<feature type="compositionally biased region" description="Polar residues" evidence="1">
    <location>
        <begin position="76"/>
        <end position="85"/>
    </location>
</feature>
<evidence type="ECO:0000313" key="3">
    <source>
        <dbReference type="Proteomes" id="UP000807342"/>
    </source>
</evidence>
<feature type="region of interest" description="Disordered" evidence="1">
    <location>
        <begin position="76"/>
        <end position="109"/>
    </location>
</feature>
<accession>A0A9P5XA50</accession>
<dbReference type="EMBL" id="MU151191">
    <property type="protein sequence ID" value="KAF9447648.1"/>
    <property type="molecule type" value="Genomic_DNA"/>
</dbReference>